<dbReference type="AlphaFoldDB" id="A0A850NS84"/>
<feature type="transmembrane region" description="Helical" evidence="4">
    <location>
        <begin position="96"/>
        <end position="115"/>
    </location>
</feature>
<feature type="transmembrane region" description="Helical" evidence="4">
    <location>
        <begin position="184"/>
        <end position="203"/>
    </location>
</feature>
<dbReference type="Proteomes" id="UP000565205">
    <property type="component" value="Unassembled WGS sequence"/>
</dbReference>
<dbReference type="EMBL" id="JABXXQ010000804">
    <property type="protein sequence ID" value="NVN32363.1"/>
    <property type="molecule type" value="Genomic_DNA"/>
</dbReference>
<evidence type="ECO:0000256" key="4">
    <source>
        <dbReference type="SAM" id="Phobius"/>
    </source>
</evidence>
<feature type="transmembrane region" description="Helical" evidence="4">
    <location>
        <begin position="154"/>
        <end position="178"/>
    </location>
</feature>
<proteinExistence type="predicted"/>
<evidence type="ECO:0000256" key="2">
    <source>
        <dbReference type="ARBA" id="ARBA00022989"/>
    </source>
</evidence>
<dbReference type="PANTHER" id="PTHR23521">
    <property type="entry name" value="TRANSPORTER MFS SUPERFAMILY"/>
    <property type="match status" value="1"/>
</dbReference>
<reference evidence="5 6" key="1">
    <citation type="submission" date="2020-06" db="EMBL/GenBank/DDBJ databases">
        <title>Description of novel acetic acid bacteria.</title>
        <authorList>
            <person name="Sombolestani A."/>
        </authorList>
    </citation>
    <scope>NUCLEOTIDE SEQUENCE [LARGE SCALE GENOMIC DNA]</scope>
    <source>
        <strain evidence="5 6">LMG 26838</strain>
    </source>
</reference>
<comment type="caution">
    <text evidence="5">The sequence shown here is derived from an EMBL/GenBank/DDBJ whole genome shotgun (WGS) entry which is preliminary data.</text>
</comment>
<sequence>LAAALLMGATRAGANARDHSPPRSLPHYMRLSPLAMGTTVLNAAVETAGLSFLALYATRLGWSKVDGTRLLSAMMIGAIVLQLPIGWLADRLDRRRLIVGLSLAASAGAFAWPVLLRTPPLAFALVFVWGGVFVGIYTCMLAEIGERYSDTTLIGIYGAMGLFWGVGALLGPLAVGLLSRSWQHGLPMFCAIACLVFAIAIGARRTTPPG</sequence>
<evidence type="ECO:0000313" key="5">
    <source>
        <dbReference type="EMBL" id="NVN32363.1"/>
    </source>
</evidence>
<evidence type="ECO:0000256" key="3">
    <source>
        <dbReference type="ARBA" id="ARBA00023136"/>
    </source>
</evidence>
<organism evidence="5 6">
    <name type="scientific">Endobacter medicaginis</name>
    <dbReference type="NCBI Taxonomy" id="1181271"/>
    <lineage>
        <taxon>Bacteria</taxon>
        <taxon>Pseudomonadati</taxon>
        <taxon>Pseudomonadota</taxon>
        <taxon>Alphaproteobacteria</taxon>
        <taxon>Acetobacterales</taxon>
        <taxon>Acetobacteraceae</taxon>
        <taxon>Endobacter</taxon>
    </lineage>
</organism>
<accession>A0A850NS84</accession>
<dbReference type="Pfam" id="PF07690">
    <property type="entry name" value="MFS_1"/>
    <property type="match status" value="1"/>
</dbReference>
<feature type="non-terminal residue" evidence="5">
    <location>
        <position position="1"/>
    </location>
</feature>
<evidence type="ECO:0000256" key="1">
    <source>
        <dbReference type="ARBA" id="ARBA00022692"/>
    </source>
</evidence>
<feature type="transmembrane region" description="Helical" evidence="4">
    <location>
        <begin position="70"/>
        <end position="89"/>
    </location>
</feature>
<name>A0A850NS84_9PROT</name>
<keyword evidence="3 4" id="KW-0472">Membrane</keyword>
<dbReference type="PANTHER" id="PTHR23521:SF3">
    <property type="entry name" value="MFS TRANSPORTER"/>
    <property type="match status" value="1"/>
</dbReference>
<feature type="transmembrane region" description="Helical" evidence="4">
    <location>
        <begin position="34"/>
        <end position="58"/>
    </location>
</feature>
<dbReference type="Gene3D" id="1.20.1250.20">
    <property type="entry name" value="MFS general substrate transporter like domains"/>
    <property type="match status" value="1"/>
</dbReference>
<gene>
    <name evidence="5" type="ORF">HUK83_18720</name>
</gene>
<dbReference type="SUPFAM" id="SSF103473">
    <property type="entry name" value="MFS general substrate transporter"/>
    <property type="match status" value="1"/>
</dbReference>
<dbReference type="GO" id="GO:0022857">
    <property type="term" value="F:transmembrane transporter activity"/>
    <property type="evidence" value="ECO:0007669"/>
    <property type="project" value="InterPro"/>
</dbReference>
<dbReference type="RefSeq" id="WP_176627186.1">
    <property type="nucleotide sequence ID" value="NZ_JABXXQ010000804.1"/>
</dbReference>
<dbReference type="InterPro" id="IPR036259">
    <property type="entry name" value="MFS_trans_sf"/>
</dbReference>
<dbReference type="InterPro" id="IPR011701">
    <property type="entry name" value="MFS"/>
</dbReference>
<evidence type="ECO:0000313" key="6">
    <source>
        <dbReference type="Proteomes" id="UP000565205"/>
    </source>
</evidence>
<feature type="transmembrane region" description="Helical" evidence="4">
    <location>
        <begin position="121"/>
        <end position="142"/>
    </location>
</feature>
<keyword evidence="2 4" id="KW-1133">Transmembrane helix</keyword>
<protein>
    <submittedName>
        <fullName evidence="5">MFS transporter</fullName>
    </submittedName>
</protein>
<keyword evidence="1 4" id="KW-0812">Transmembrane</keyword>
<dbReference type="GO" id="GO:0005886">
    <property type="term" value="C:plasma membrane"/>
    <property type="evidence" value="ECO:0007669"/>
    <property type="project" value="TreeGrafter"/>
</dbReference>